<sequence length="117" mass="13389">MFNPFEELQARLIRVETLLYDVLSIIAPAKALQEKERLGGIDLAIQVTGLAKSTIYNLASEGRIPHMKRGKKLYFSYTELENWIREGKPQLLQNLQSMPDYQPDESSRSLLPQPQNS</sequence>
<dbReference type="Pfam" id="PF12728">
    <property type="entry name" value="HTH_17"/>
    <property type="match status" value="1"/>
</dbReference>
<comment type="caution">
    <text evidence="3">The sequence shown here is derived from an EMBL/GenBank/DDBJ whole genome shotgun (WGS) entry which is preliminary data.</text>
</comment>
<evidence type="ECO:0000256" key="1">
    <source>
        <dbReference type="SAM" id="MobiDB-lite"/>
    </source>
</evidence>
<feature type="compositionally biased region" description="Polar residues" evidence="1">
    <location>
        <begin position="108"/>
        <end position="117"/>
    </location>
</feature>
<feature type="region of interest" description="Disordered" evidence="1">
    <location>
        <begin position="95"/>
        <end position="117"/>
    </location>
</feature>
<reference evidence="3 4" key="1">
    <citation type="submission" date="2023-05" db="EMBL/GenBank/DDBJ databases">
        <authorList>
            <person name="Zhang X."/>
        </authorList>
    </citation>
    <scope>NUCLEOTIDE SEQUENCE [LARGE SCALE GENOMIC DNA]</scope>
    <source>
        <strain evidence="3 4">DM2B3-1</strain>
    </source>
</reference>
<dbReference type="EMBL" id="JASJOT010000026">
    <property type="protein sequence ID" value="MDJ1496831.1"/>
    <property type="molecule type" value="Genomic_DNA"/>
</dbReference>
<evidence type="ECO:0000313" key="3">
    <source>
        <dbReference type="EMBL" id="MDJ1496831.1"/>
    </source>
</evidence>
<organism evidence="3 4">
    <name type="scientific">Xanthocytophaga flava</name>
    <dbReference type="NCBI Taxonomy" id="3048013"/>
    <lineage>
        <taxon>Bacteria</taxon>
        <taxon>Pseudomonadati</taxon>
        <taxon>Bacteroidota</taxon>
        <taxon>Cytophagia</taxon>
        <taxon>Cytophagales</taxon>
        <taxon>Rhodocytophagaceae</taxon>
        <taxon>Xanthocytophaga</taxon>
    </lineage>
</organism>
<dbReference type="InterPro" id="IPR041657">
    <property type="entry name" value="HTH_17"/>
</dbReference>
<gene>
    <name evidence="3" type="ORF">QNI19_28105</name>
</gene>
<dbReference type="Proteomes" id="UP001228581">
    <property type="component" value="Unassembled WGS sequence"/>
</dbReference>
<accession>A0ABT7CST7</accession>
<name>A0ABT7CST7_9BACT</name>
<proteinExistence type="predicted"/>
<dbReference type="RefSeq" id="WP_314001920.1">
    <property type="nucleotide sequence ID" value="NZ_JASJOR010000026.1"/>
</dbReference>
<protein>
    <submittedName>
        <fullName evidence="3">Helix-turn-helix domain-containing protein</fullName>
    </submittedName>
</protein>
<feature type="domain" description="Helix-turn-helix" evidence="2">
    <location>
        <begin position="46"/>
        <end position="87"/>
    </location>
</feature>
<keyword evidence="4" id="KW-1185">Reference proteome</keyword>
<evidence type="ECO:0000313" key="4">
    <source>
        <dbReference type="Proteomes" id="UP001228581"/>
    </source>
</evidence>
<evidence type="ECO:0000259" key="2">
    <source>
        <dbReference type="Pfam" id="PF12728"/>
    </source>
</evidence>